<dbReference type="AlphaFoldDB" id="A0A0E9NGP3"/>
<organism evidence="1 2">
    <name type="scientific">Saitoella complicata (strain BCRC 22490 / CBS 7301 / JCM 7358 / NBRC 10748 / NRRL Y-17804)</name>
    <dbReference type="NCBI Taxonomy" id="698492"/>
    <lineage>
        <taxon>Eukaryota</taxon>
        <taxon>Fungi</taxon>
        <taxon>Dikarya</taxon>
        <taxon>Ascomycota</taxon>
        <taxon>Taphrinomycotina</taxon>
        <taxon>Taphrinomycotina incertae sedis</taxon>
        <taxon>Saitoella</taxon>
    </lineage>
</organism>
<reference evidence="1 2" key="3">
    <citation type="journal article" date="2015" name="Genome Announc.">
        <title>Draft Genome Sequence of the Archiascomycetous Yeast Saitoella complicata.</title>
        <authorList>
            <person name="Yamauchi K."/>
            <person name="Kondo S."/>
            <person name="Hamamoto M."/>
            <person name="Takahashi Y."/>
            <person name="Ogura Y."/>
            <person name="Hayashi T."/>
            <person name="Nishida H."/>
        </authorList>
    </citation>
    <scope>NUCLEOTIDE SEQUENCE [LARGE SCALE GENOMIC DNA]</scope>
    <source>
        <strain evidence="1 2">NRRL Y-17804</strain>
    </source>
</reference>
<evidence type="ECO:0000313" key="2">
    <source>
        <dbReference type="Proteomes" id="UP000033140"/>
    </source>
</evidence>
<protein>
    <submittedName>
        <fullName evidence="1">Uncharacterized protein</fullName>
    </submittedName>
</protein>
<proteinExistence type="predicted"/>
<dbReference type="EMBL" id="BACD03000019">
    <property type="protein sequence ID" value="GAO48973.1"/>
    <property type="molecule type" value="Genomic_DNA"/>
</dbReference>
<comment type="caution">
    <text evidence="1">The sequence shown here is derived from an EMBL/GenBank/DDBJ whole genome shotgun (WGS) entry which is preliminary data.</text>
</comment>
<reference evidence="1 2" key="1">
    <citation type="journal article" date="2011" name="J. Gen. Appl. Microbiol.">
        <title>Draft genome sequencing of the enigmatic yeast Saitoella complicata.</title>
        <authorList>
            <person name="Nishida H."/>
            <person name="Hamamoto M."/>
            <person name="Sugiyama J."/>
        </authorList>
    </citation>
    <scope>NUCLEOTIDE SEQUENCE [LARGE SCALE GENOMIC DNA]</scope>
    <source>
        <strain evidence="1 2">NRRL Y-17804</strain>
    </source>
</reference>
<gene>
    <name evidence="1" type="ORF">G7K_3134-t1</name>
</gene>
<keyword evidence="2" id="KW-1185">Reference proteome</keyword>
<dbReference type="Proteomes" id="UP000033140">
    <property type="component" value="Unassembled WGS sequence"/>
</dbReference>
<evidence type="ECO:0000313" key="1">
    <source>
        <dbReference type="EMBL" id="GAO48973.1"/>
    </source>
</evidence>
<reference evidence="1 2" key="2">
    <citation type="journal article" date="2014" name="J. Gen. Appl. Microbiol.">
        <title>The early diverging ascomycetous budding yeast Saitoella complicata has three histone deacetylases belonging to the Clr6, Hos2, and Rpd3 lineages.</title>
        <authorList>
            <person name="Nishida H."/>
            <person name="Matsumoto T."/>
            <person name="Kondo S."/>
            <person name="Hamamoto M."/>
            <person name="Yoshikawa H."/>
        </authorList>
    </citation>
    <scope>NUCLEOTIDE SEQUENCE [LARGE SCALE GENOMIC DNA]</scope>
    <source>
        <strain evidence="1 2">NRRL Y-17804</strain>
    </source>
</reference>
<accession>A0A0E9NGP3</accession>
<sequence length="308" mass="35089">MMPELLTIKEDVRGSYVLLQGKGRIRRTIEPPLSSERTTMDSTHGVNARIMATSFTSSSTRHPFCVSWRVSDPDTFVATDNLQRPQNSKWAMLYRNGQAHVLNKALEAAESVLEELVTPLNKVRWQDLGHGKPDSTTVIDEAGLSSDQLLGVPDISEETPHLPVALRDLVEVIFVLVLATQARSARMTKKSFSWLFFLSMRGTSRGNNHTGPSGWRKWPSNTPNQQTVMRVKLDSSGITYETFQEFFEEFFDIISDRPEEDYWTVGRIEWALTVVPEEGVVIDWRRNLKTVLIMNQHVRGGKKTENYY</sequence>
<name>A0A0E9NGP3_SAICN</name>